<dbReference type="OrthoDB" id="7391526at2"/>
<feature type="domain" description="DUF5672" evidence="1">
    <location>
        <begin position="63"/>
        <end position="242"/>
    </location>
</feature>
<gene>
    <name evidence="2" type="ORF">K8W02_07405</name>
</gene>
<dbReference type="Pfam" id="PF18922">
    <property type="entry name" value="DUF5672"/>
    <property type="match status" value="1"/>
</dbReference>
<dbReference type="EMBL" id="DYVX01000058">
    <property type="protein sequence ID" value="HJF92194.1"/>
    <property type="molecule type" value="Genomic_DNA"/>
</dbReference>
<name>A0A921HWB5_9BACT</name>
<organism evidence="2 3">
    <name type="scientific">Mediterranea massiliensis</name>
    <dbReference type="NCBI Taxonomy" id="1841865"/>
    <lineage>
        <taxon>Bacteria</taxon>
        <taxon>Pseudomonadati</taxon>
        <taxon>Bacteroidota</taxon>
        <taxon>Bacteroidia</taxon>
        <taxon>Bacteroidales</taxon>
        <taxon>Bacteroidaceae</taxon>
        <taxon>Mediterranea</taxon>
    </lineage>
</organism>
<proteinExistence type="predicted"/>
<comment type="caution">
    <text evidence="2">The sequence shown here is derived from an EMBL/GenBank/DDBJ whole genome shotgun (WGS) entry which is preliminary data.</text>
</comment>
<dbReference type="AlphaFoldDB" id="A0A921HWB5"/>
<dbReference type="Proteomes" id="UP000717835">
    <property type="component" value="Unassembled WGS sequence"/>
</dbReference>
<reference evidence="2" key="2">
    <citation type="submission" date="2021-09" db="EMBL/GenBank/DDBJ databases">
        <authorList>
            <person name="Gilroy R."/>
        </authorList>
    </citation>
    <scope>NUCLEOTIDE SEQUENCE</scope>
    <source>
        <strain evidence="2">CHK55-1828</strain>
    </source>
</reference>
<sequence>MAKNADVPNLVKVVIPMYTTQISSFEKLSLQRACQMLHAYPLVVIKPRSLDLSPVLKKYPVLTTEEFDDDYFRSIAGYNRLMLSEEFYRRFENSKYILICQLDAYIFRDELTEWCKKGYDYIGAPWLVRPLYRSFPMKQYRWLFRSVATRATDFKVGNGGLSLRKVSSHLKAVRELRDVIEEFLRHTKNHVFNEDVFFAVEVNKHGLDFSYPSYMEALKFSFDKYPELCYRLNHEQLPFGCHSWYKKRMYKFWSKIINVSEFR</sequence>
<evidence type="ECO:0000313" key="2">
    <source>
        <dbReference type="EMBL" id="HJF92194.1"/>
    </source>
</evidence>
<evidence type="ECO:0000313" key="3">
    <source>
        <dbReference type="Proteomes" id="UP000717835"/>
    </source>
</evidence>
<evidence type="ECO:0000259" key="1">
    <source>
        <dbReference type="Pfam" id="PF18922"/>
    </source>
</evidence>
<protein>
    <recommendedName>
        <fullName evidence="1">DUF5672 domain-containing protein</fullName>
    </recommendedName>
</protein>
<reference evidence="2" key="1">
    <citation type="journal article" date="2021" name="PeerJ">
        <title>Extensive microbial diversity within the chicken gut microbiome revealed by metagenomics and culture.</title>
        <authorList>
            <person name="Gilroy R."/>
            <person name="Ravi A."/>
            <person name="Getino M."/>
            <person name="Pursley I."/>
            <person name="Horton D.L."/>
            <person name="Alikhan N.F."/>
            <person name="Baker D."/>
            <person name="Gharbi K."/>
            <person name="Hall N."/>
            <person name="Watson M."/>
            <person name="Adriaenssens E.M."/>
            <person name="Foster-Nyarko E."/>
            <person name="Jarju S."/>
            <person name="Secka A."/>
            <person name="Antonio M."/>
            <person name="Oren A."/>
            <person name="Chaudhuri R.R."/>
            <person name="La Ragione R."/>
            <person name="Hildebrand F."/>
            <person name="Pallen M.J."/>
        </authorList>
    </citation>
    <scope>NUCLEOTIDE SEQUENCE</scope>
    <source>
        <strain evidence="2">CHK55-1828</strain>
    </source>
</reference>
<dbReference type="RefSeq" id="WP_072546586.1">
    <property type="nucleotide sequence ID" value="NZ_CALUIP010000003.1"/>
</dbReference>
<dbReference type="InterPro" id="IPR043729">
    <property type="entry name" value="DUF5672"/>
</dbReference>
<accession>A0A921HWB5</accession>